<dbReference type="RefSeq" id="WP_188909921.1">
    <property type="nucleotide sequence ID" value="NZ_BMMF01000002.1"/>
</dbReference>
<dbReference type="InterPro" id="IPR004391">
    <property type="entry name" value="Glu_race"/>
</dbReference>
<feature type="binding site" evidence="7">
    <location>
        <begin position="73"/>
        <end position="74"/>
    </location>
    <ligand>
        <name>substrate</name>
    </ligand>
</feature>
<feature type="active site" description="Proton donor/acceptor" evidence="7">
    <location>
        <position position="186"/>
    </location>
</feature>
<keyword evidence="3 7" id="KW-0133">Cell shape</keyword>
<keyword evidence="4 7" id="KW-0573">Peptidoglycan synthesis</keyword>
<proteinExistence type="inferred from homology"/>
<organism evidence="8 9">
    <name type="scientific">Salinarimonas ramus</name>
    <dbReference type="NCBI Taxonomy" id="690164"/>
    <lineage>
        <taxon>Bacteria</taxon>
        <taxon>Pseudomonadati</taxon>
        <taxon>Pseudomonadota</taxon>
        <taxon>Alphaproteobacteria</taxon>
        <taxon>Hyphomicrobiales</taxon>
        <taxon>Salinarimonadaceae</taxon>
        <taxon>Salinarimonas</taxon>
    </lineage>
</organism>
<dbReference type="NCBIfam" id="TIGR00067">
    <property type="entry name" value="glut_race"/>
    <property type="match status" value="1"/>
</dbReference>
<comment type="caution">
    <text evidence="8">The sequence shown here is derived from an EMBL/GenBank/DDBJ whole genome shotgun (WGS) entry which is preliminary data.</text>
</comment>
<dbReference type="PANTHER" id="PTHR21198:SF2">
    <property type="entry name" value="GLUTAMATE RACEMASE"/>
    <property type="match status" value="1"/>
</dbReference>
<evidence type="ECO:0000256" key="7">
    <source>
        <dbReference type="HAMAP-Rule" id="MF_00258"/>
    </source>
</evidence>
<evidence type="ECO:0000256" key="3">
    <source>
        <dbReference type="ARBA" id="ARBA00022960"/>
    </source>
</evidence>
<accession>A0A917V2I6</accession>
<dbReference type="EC" id="5.1.1.3" evidence="2 7"/>
<dbReference type="InterPro" id="IPR033134">
    <property type="entry name" value="Asp/Glu_racemase_AS_2"/>
</dbReference>
<evidence type="ECO:0000256" key="4">
    <source>
        <dbReference type="ARBA" id="ARBA00022984"/>
    </source>
</evidence>
<comment type="pathway">
    <text evidence="7">Cell wall biogenesis; peptidoglycan biosynthesis.</text>
</comment>
<protein>
    <recommendedName>
        <fullName evidence="2 7">Glutamate racemase</fullName>
        <ecNumber evidence="2 7">5.1.1.3</ecNumber>
    </recommendedName>
</protein>
<dbReference type="InterPro" id="IPR018187">
    <property type="entry name" value="Asp/Glu_racemase_AS_1"/>
</dbReference>
<dbReference type="PROSITE" id="PS00923">
    <property type="entry name" value="ASP_GLU_RACEMASE_1"/>
    <property type="match status" value="1"/>
</dbReference>
<feature type="binding site" evidence="7">
    <location>
        <begin position="40"/>
        <end position="41"/>
    </location>
    <ligand>
        <name>substrate</name>
    </ligand>
</feature>
<dbReference type="PROSITE" id="PS00924">
    <property type="entry name" value="ASP_GLU_RACEMASE_2"/>
    <property type="match status" value="1"/>
</dbReference>
<evidence type="ECO:0000256" key="6">
    <source>
        <dbReference type="ARBA" id="ARBA00023316"/>
    </source>
</evidence>
<dbReference type="InterPro" id="IPR001920">
    <property type="entry name" value="Asp/Glu_race"/>
</dbReference>
<comment type="function">
    <text evidence="7">Provides the (R)-glutamate required for cell wall biosynthesis.</text>
</comment>
<dbReference type="Gene3D" id="3.40.50.1860">
    <property type="match status" value="2"/>
</dbReference>
<dbReference type="HAMAP" id="MF_00258">
    <property type="entry name" value="Glu_racemase"/>
    <property type="match status" value="1"/>
</dbReference>
<evidence type="ECO:0000313" key="9">
    <source>
        <dbReference type="Proteomes" id="UP000600449"/>
    </source>
</evidence>
<comment type="similarity">
    <text evidence="7">Belongs to the aspartate/glutamate racemases family.</text>
</comment>
<comment type="catalytic activity">
    <reaction evidence="1 7">
        <text>L-glutamate = D-glutamate</text>
        <dbReference type="Rhea" id="RHEA:12813"/>
        <dbReference type="ChEBI" id="CHEBI:29985"/>
        <dbReference type="ChEBI" id="CHEBI:29986"/>
        <dbReference type="EC" id="5.1.1.3"/>
    </reaction>
</comment>
<keyword evidence="5 7" id="KW-0413">Isomerase</keyword>
<sequence>MTRLLVLDSGVGGLTVLSEIRRARPDAEILYLADDAFFPYGGLAEEALVARVVALVEESLRDFPADGVVVACNTASTLVLAPLRARLGIPIVGTVPAVKPAAAASQTKRFSVLATPGTVRRDYTLALIAEHAAGCAVTLVGAPRLAAYAEAELMGAPVPDADLLAEIAPSFVEADGTRTDAVVLACTHYPLLVARFERIAPWLVAWLDPAPAIARRVTNLFGESAADAPPAPAAIRFTSGRTPAPPLAEALAARGLTLARP</sequence>
<keyword evidence="6 7" id="KW-0961">Cell wall biogenesis/degradation</keyword>
<dbReference type="GO" id="GO:0009252">
    <property type="term" value="P:peptidoglycan biosynthetic process"/>
    <property type="evidence" value="ECO:0007669"/>
    <property type="project" value="UniProtKB-UniRule"/>
</dbReference>
<dbReference type="InterPro" id="IPR015942">
    <property type="entry name" value="Asp/Glu/hydantoin_racemase"/>
</dbReference>
<feature type="binding site" evidence="7">
    <location>
        <begin position="8"/>
        <end position="9"/>
    </location>
    <ligand>
        <name>substrate</name>
    </ligand>
</feature>
<dbReference type="GO" id="GO:0008360">
    <property type="term" value="P:regulation of cell shape"/>
    <property type="evidence" value="ECO:0007669"/>
    <property type="project" value="UniProtKB-KW"/>
</dbReference>
<feature type="active site" description="Proton donor/acceptor" evidence="7">
    <location>
        <position position="72"/>
    </location>
</feature>
<dbReference type="GO" id="GO:0008881">
    <property type="term" value="F:glutamate racemase activity"/>
    <property type="evidence" value="ECO:0007669"/>
    <property type="project" value="UniProtKB-UniRule"/>
</dbReference>
<reference evidence="8 9" key="1">
    <citation type="journal article" date="2014" name="Int. J. Syst. Evol. Microbiol.">
        <title>Complete genome sequence of Corynebacterium casei LMG S-19264T (=DSM 44701T), isolated from a smear-ripened cheese.</title>
        <authorList>
            <consortium name="US DOE Joint Genome Institute (JGI-PGF)"/>
            <person name="Walter F."/>
            <person name="Albersmeier A."/>
            <person name="Kalinowski J."/>
            <person name="Ruckert C."/>
        </authorList>
    </citation>
    <scope>NUCLEOTIDE SEQUENCE [LARGE SCALE GENOMIC DNA]</scope>
    <source>
        <strain evidence="8 9">CGMCC 1.9161</strain>
    </source>
</reference>
<evidence type="ECO:0000313" key="8">
    <source>
        <dbReference type="EMBL" id="GGK24161.1"/>
    </source>
</evidence>
<evidence type="ECO:0000256" key="2">
    <source>
        <dbReference type="ARBA" id="ARBA00013090"/>
    </source>
</evidence>
<dbReference type="PANTHER" id="PTHR21198">
    <property type="entry name" value="GLUTAMATE RACEMASE"/>
    <property type="match status" value="1"/>
</dbReference>
<dbReference type="GO" id="GO:0071555">
    <property type="term" value="P:cell wall organization"/>
    <property type="evidence" value="ECO:0007669"/>
    <property type="project" value="UniProtKB-KW"/>
</dbReference>
<dbReference type="EMBL" id="BMMF01000002">
    <property type="protein sequence ID" value="GGK24161.1"/>
    <property type="molecule type" value="Genomic_DNA"/>
</dbReference>
<gene>
    <name evidence="7 8" type="primary">murI</name>
    <name evidence="8" type="ORF">GCM10011322_08580</name>
</gene>
<name>A0A917V2I6_9HYPH</name>
<dbReference type="SUPFAM" id="SSF53681">
    <property type="entry name" value="Aspartate/glutamate racemase"/>
    <property type="match status" value="2"/>
</dbReference>
<dbReference type="AlphaFoldDB" id="A0A917V2I6"/>
<feature type="binding site" evidence="7">
    <location>
        <begin position="187"/>
        <end position="188"/>
    </location>
    <ligand>
        <name>substrate</name>
    </ligand>
</feature>
<dbReference type="Proteomes" id="UP000600449">
    <property type="component" value="Unassembled WGS sequence"/>
</dbReference>
<evidence type="ECO:0000256" key="5">
    <source>
        <dbReference type="ARBA" id="ARBA00023235"/>
    </source>
</evidence>
<evidence type="ECO:0000256" key="1">
    <source>
        <dbReference type="ARBA" id="ARBA00001602"/>
    </source>
</evidence>
<dbReference type="Pfam" id="PF01177">
    <property type="entry name" value="Asp_Glu_race"/>
    <property type="match status" value="1"/>
</dbReference>
<keyword evidence="9" id="KW-1185">Reference proteome</keyword>